<reference evidence="3" key="1">
    <citation type="submission" date="2023-07" db="EMBL/GenBank/DDBJ databases">
        <title>30 novel species of actinomycetes from the DSMZ collection.</title>
        <authorList>
            <person name="Nouioui I."/>
        </authorList>
    </citation>
    <scope>NUCLEOTIDE SEQUENCE [LARGE SCALE GENOMIC DNA]</scope>
    <source>
        <strain evidence="3">DSM 44918</strain>
    </source>
</reference>
<protein>
    <recommendedName>
        <fullName evidence="4">Integral membrane protein</fullName>
    </recommendedName>
</protein>
<dbReference type="EMBL" id="JAVREM010000003">
    <property type="protein sequence ID" value="MDT0317807.1"/>
    <property type="molecule type" value="Genomic_DNA"/>
</dbReference>
<feature type="transmembrane region" description="Helical" evidence="1">
    <location>
        <begin position="176"/>
        <end position="193"/>
    </location>
</feature>
<keyword evidence="1" id="KW-0472">Membrane</keyword>
<dbReference type="Proteomes" id="UP001183420">
    <property type="component" value="Unassembled WGS sequence"/>
</dbReference>
<feature type="transmembrane region" description="Helical" evidence="1">
    <location>
        <begin position="127"/>
        <end position="156"/>
    </location>
</feature>
<dbReference type="RefSeq" id="WP_311595998.1">
    <property type="nucleotide sequence ID" value="NZ_JAVREM010000003.1"/>
</dbReference>
<keyword evidence="3" id="KW-1185">Reference proteome</keyword>
<evidence type="ECO:0000313" key="3">
    <source>
        <dbReference type="Proteomes" id="UP001183420"/>
    </source>
</evidence>
<proteinExistence type="predicted"/>
<organism evidence="2 3">
    <name type="scientific">Streptomyces millisiae</name>
    <dbReference type="NCBI Taxonomy" id="3075542"/>
    <lineage>
        <taxon>Bacteria</taxon>
        <taxon>Bacillati</taxon>
        <taxon>Actinomycetota</taxon>
        <taxon>Actinomycetes</taxon>
        <taxon>Kitasatosporales</taxon>
        <taxon>Streptomycetaceae</taxon>
        <taxon>Streptomyces</taxon>
    </lineage>
</organism>
<name>A0ABU2LJP9_9ACTN</name>
<evidence type="ECO:0000313" key="2">
    <source>
        <dbReference type="EMBL" id="MDT0317807.1"/>
    </source>
</evidence>
<feature type="transmembrane region" description="Helical" evidence="1">
    <location>
        <begin position="51"/>
        <end position="69"/>
    </location>
</feature>
<feature type="transmembrane region" description="Helical" evidence="1">
    <location>
        <begin position="102"/>
        <end position="120"/>
    </location>
</feature>
<keyword evidence="1" id="KW-0812">Transmembrane</keyword>
<evidence type="ECO:0000256" key="1">
    <source>
        <dbReference type="SAM" id="Phobius"/>
    </source>
</evidence>
<sequence>MTDHASATRRRPAMGSRGALLTLCCYAVLVLALALLPPSVPGALRFPEARGPVWLVCSALACGIVLLLTTRDRPPRRTVLLLGWALFLLTTAQAFVVTELLALAGLYAAAPVLASLTGQLTGRPRKALLVVHVVSSACWIGVALMMSAVGVTALAGDDIDTVAASYHLMETFDVTLLGWLNFTATLSGIGVGMTSQWGVLRHYWVAAKLVISLAVLFLAFGWVHDTLEATAVEAERLAATGGGVVQLGGSPATVAAGFGFAFLQLLLAMLLSLYKPGGRTRRGRRALAARRAARTPAAPVPG</sequence>
<comment type="caution">
    <text evidence="2">The sequence shown here is derived from an EMBL/GenBank/DDBJ whole genome shotgun (WGS) entry which is preliminary data.</text>
</comment>
<accession>A0ABU2LJP9</accession>
<evidence type="ECO:0008006" key="4">
    <source>
        <dbReference type="Google" id="ProtNLM"/>
    </source>
</evidence>
<feature type="transmembrane region" description="Helical" evidence="1">
    <location>
        <begin position="78"/>
        <end position="96"/>
    </location>
</feature>
<feature type="transmembrane region" description="Helical" evidence="1">
    <location>
        <begin position="254"/>
        <end position="274"/>
    </location>
</feature>
<keyword evidence="1" id="KW-1133">Transmembrane helix</keyword>
<gene>
    <name evidence="2" type="ORF">RNC47_05545</name>
</gene>
<feature type="transmembrane region" description="Helical" evidence="1">
    <location>
        <begin position="205"/>
        <end position="223"/>
    </location>
</feature>